<dbReference type="AlphaFoldDB" id="A0A430Q061"/>
<dbReference type="EMBL" id="QMKO01003632">
    <property type="protein sequence ID" value="RTG81069.1"/>
    <property type="molecule type" value="Genomic_DNA"/>
</dbReference>
<dbReference type="STRING" id="6184.A0A430Q061"/>
<accession>A0A430Q061</accession>
<reference evidence="2 3" key="1">
    <citation type="journal article" date="2019" name="PLoS Pathog.">
        <title>Genome sequence of the bovine parasite Schistosoma bovis Tanzania.</title>
        <authorList>
            <person name="Oey H."/>
            <person name="Zakrzewski M."/>
            <person name="Gobert G."/>
            <person name="Gravermann K."/>
            <person name="Stoye J."/>
            <person name="Jones M."/>
            <person name="Mcmanus D."/>
            <person name="Krause L."/>
        </authorList>
    </citation>
    <scope>NUCLEOTIDE SEQUENCE [LARGE SCALE GENOMIC DNA]</scope>
    <source>
        <strain evidence="2 3">TAN1997</strain>
    </source>
</reference>
<dbReference type="GO" id="GO:0016787">
    <property type="term" value="F:hydrolase activity"/>
    <property type="evidence" value="ECO:0007669"/>
    <property type="project" value="InterPro"/>
</dbReference>
<protein>
    <submittedName>
        <fullName evidence="2">Acid phosphatase type 7</fullName>
    </submittedName>
</protein>
<comment type="caution">
    <text evidence="2">The sequence shown here is derived from an EMBL/GenBank/DDBJ whole genome shotgun (WGS) entry which is preliminary data.</text>
</comment>
<evidence type="ECO:0000259" key="1">
    <source>
        <dbReference type="Pfam" id="PF00149"/>
    </source>
</evidence>
<feature type="domain" description="Calcineurin-like phosphoesterase" evidence="1">
    <location>
        <begin position="30"/>
        <end position="117"/>
    </location>
</feature>
<dbReference type="Gene3D" id="3.60.21.10">
    <property type="match status" value="1"/>
</dbReference>
<dbReference type="InterPro" id="IPR029052">
    <property type="entry name" value="Metallo-depent_PP-like"/>
</dbReference>
<sequence>FNVGPAHIVAFSSELYYFLFYGWKTLVMQYDWLIKDLQEANKPENRKNHPWIIVIGHRPMYCSNNFDPMHCDFENNIVRTGFDISPDHHKTVYLMGLESLFYQYGVDLIIAGHEHSYERFWPVYNRTERKGQVIDSFTIIKDKHGAGLYTCHNKDSFDYNSIIDV</sequence>
<proteinExistence type="predicted"/>
<dbReference type="PANTHER" id="PTHR45867">
    <property type="entry name" value="PURPLE ACID PHOSPHATASE"/>
    <property type="match status" value="1"/>
</dbReference>
<gene>
    <name evidence="2" type="ORF">DC041_0008165</name>
</gene>
<organism evidence="2 3">
    <name type="scientific">Schistosoma bovis</name>
    <name type="common">Blood fluke</name>
    <dbReference type="NCBI Taxonomy" id="6184"/>
    <lineage>
        <taxon>Eukaryota</taxon>
        <taxon>Metazoa</taxon>
        <taxon>Spiralia</taxon>
        <taxon>Lophotrochozoa</taxon>
        <taxon>Platyhelminthes</taxon>
        <taxon>Trematoda</taxon>
        <taxon>Digenea</taxon>
        <taxon>Strigeidida</taxon>
        <taxon>Schistosomatoidea</taxon>
        <taxon>Schistosomatidae</taxon>
        <taxon>Schistosoma</taxon>
    </lineage>
</organism>
<dbReference type="PANTHER" id="PTHR45867:SF3">
    <property type="entry name" value="ACID PHOSPHATASE TYPE 7"/>
    <property type="match status" value="1"/>
</dbReference>
<evidence type="ECO:0000313" key="2">
    <source>
        <dbReference type="EMBL" id="RTG81069.1"/>
    </source>
</evidence>
<dbReference type="Pfam" id="PF00149">
    <property type="entry name" value="Metallophos"/>
    <property type="match status" value="1"/>
</dbReference>
<name>A0A430Q061_SCHBO</name>
<keyword evidence="3" id="KW-1185">Reference proteome</keyword>
<feature type="non-terminal residue" evidence="2">
    <location>
        <position position="1"/>
    </location>
</feature>
<dbReference type="InterPro" id="IPR004843">
    <property type="entry name" value="Calcineurin-like_PHP"/>
</dbReference>
<dbReference type="SUPFAM" id="SSF56300">
    <property type="entry name" value="Metallo-dependent phosphatases"/>
    <property type="match status" value="1"/>
</dbReference>
<dbReference type="Proteomes" id="UP000290809">
    <property type="component" value="Unassembled WGS sequence"/>
</dbReference>
<evidence type="ECO:0000313" key="3">
    <source>
        <dbReference type="Proteomes" id="UP000290809"/>
    </source>
</evidence>